<dbReference type="RefSeq" id="WP_126693882.1">
    <property type="nucleotide sequence ID" value="NZ_RXOF01000008.1"/>
</dbReference>
<accession>A0A3S0JG31</accession>
<dbReference type="Pfam" id="PF19917">
    <property type="entry name" value="bpX1"/>
    <property type="match status" value="1"/>
</dbReference>
<sequence length="836" mass="90631">MNNPASAIPSDSVLARAYFSAPPLNYWRWAEGGEIVEWRGGDTICYREELQVVLENLAPAGLPQLGAVLLLLAACSGAWARSGGAAALDELRRDARAWPDDGWNLRRATALLEAVAALPAELRTGPAKLHLLRTLLADPAHTAFETRHPLIATPERARLVLHEWISGRLSGPLIVSVTPQPELLQQVRADLPALVAAWQRIADGSADESVQKLTHLLRTGVVQPPAPLTQPVLPAPPAPSADLLSQLSQDARTYGLARLTQRLVAALHIPRHTREVSEQPLGGVADVTNRGSFDRLLLSELAHDDLTLLARLAGNEALYLRREAPPTQDVRPRLILLDTTLRLWGVPRVFGLAAALAWARLAQPARQRVPVAACALGGQQAEPLDLESFGGVVAALARLDAAPHCAAALPLALARPEAAGADALLITAAELLSQPTFAAALAAASPGLRFLLTVDRSGELQLHEFLRGGARVLLSTTRHDLDALLFAPMPTPVPAARPLTLTPALPGEPAFLAQQPAPLLFPTGGLKVSPKTAFFHPQLGLLGVSQQQRVLYCPRREQGARELLGYLEAGQNYFGYDAPSTVYVLVHTGPQLVFYSFATDSGQVERVELEEDVLATKPLTQVTYLQGCFYLRFGDGFRVPVGVTVFDCRRRHVVVRHTGPFPKPERPGFTIDRGQLKQFANNGYSTLQNLSRLRLSPAGELAIDGRALRLGPVRPGTEPHLQLYDMTPDAHLSHPAEPGPARQLLDNPQLHLRPHTWPDGSQAFVDTRGLLHLRSADPALPDVPLVLIIDRPTAAWAADGTVCGPDYFTGPDPALRLPAPQFYEQYIQPFIRQLQQ</sequence>
<dbReference type="AlphaFoldDB" id="A0A3S0JG31"/>
<evidence type="ECO:0000313" key="4">
    <source>
        <dbReference type="Proteomes" id="UP000282184"/>
    </source>
</evidence>
<dbReference type="EMBL" id="RXOF01000008">
    <property type="protein sequence ID" value="RTQ48805.1"/>
    <property type="molecule type" value="Genomic_DNA"/>
</dbReference>
<dbReference type="Pfam" id="PF19915">
    <property type="entry name" value="bpX0"/>
    <property type="match status" value="1"/>
</dbReference>
<proteinExistence type="predicted"/>
<dbReference type="OrthoDB" id="780958at2"/>
<keyword evidence="4" id="KW-1185">Reference proteome</keyword>
<protein>
    <submittedName>
        <fullName evidence="3">Uncharacterized protein</fullName>
    </submittedName>
</protein>
<dbReference type="InterPro" id="IPR045554">
    <property type="entry name" value="bpX0"/>
</dbReference>
<evidence type="ECO:0000259" key="1">
    <source>
        <dbReference type="Pfam" id="PF19915"/>
    </source>
</evidence>
<evidence type="ECO:0000259" key="2">
    <source>
        <dbReference type="Pfam" id="PF19917"/>
    </source>
</evidence>
<comment type="caution">
    <text evidence="3">The sequence shown here is derived from an EMBL/GenBank/DDBJ whole genome shotgun (WGS) entry which is preliminary data.</text>
</comment>
<evidence type="ECO:0000313" key="3">
    <source>
        <dbReference type="EMBL" id="RTQ48805.1"/>
    </source>
</evidence>
<feature type="domain" description="MoxR-vWA-beta-propeller ternary system" evidence="1">
    <location>
        <begin position="41"/>
        <end position="141"/>
    </location>
</feature>
<organism evidence="3 4">
    <name type="scientific">Hymenobacter gummosus</name>
    <dbReference type="NCBI Taxonomy" id="1776032"/>
    <lineage>
        <taxon>Bacteria</taxon>
        <taxon>Pseudomonadati</taxon>
        <taxon>Bacteroidota</taxon>
        <taxon>Cytophagia</taxon>
        <taxon>Cytophagales</taxon>
        <taxon>Hymenobacteraceae</taxon>
        <taxon>Hymenobacter</taxon>
    </lineage>
</organism>
<dbReference type="Proteomes" id="UP000282184">
    <property type="component" value="Unassembled WGS sequence"/>
</dbReference>
<reference evidence="3 4" key="1">
    <citation type="submission" date="2018-12" db="EMBL/GenBank/DDBJ databases">
        <title>Hymenobacter gummosus sp. nov., isolated from a spring.</title>
        <authorList>
            <person name="Nie L."/>
        </authorList>
    </citation>
    <scope>NUCLEOTIDE SEQUENCE [LARGE SCALE GENOMIC DNA]</scope>
    <source>
        <strain evidence="3 4">KCTC 52166</strain>
    </source>
</reference>
<gene>
    <name evidence="3" type="ORF">EJV47_14460</name>
</gene>
<feature type="domain" description="MoxR-vWA-beta-propeller ternary system" evidence="2">
    <location>
        <begin position="756"/>
        <end position="834"/>
    </location>
</feature>
<dbReference type="InterPro" id="IPR045553">
    <property type="entry name" value="bpX1"/>
</dbReference>
<name>A0A3S0JG31_9BACT</name>